<comment type="caution">
    <text evidence="2">The sequence shown here is derived from an EMBL/GenBank/DDBJ whole genome shotgun (WGS) entry which is preliminary data.</text>
</comment>
<dbReference type="SUPFAM" id="SSF88659">
    <property type="entry name" value="Sigma3 and sigma4 domains of RNA polymerase sigma factors"/>
    <property type="match status" value="1"/>
</dbReference>
<dbReference type="Pfam" id="PF08281">
    <property type="entry name" value="Sigma70_r4_2"/>
    <property type="match status" value="1"/>
</dbReference>
<evidence type="ECO:0000313" key="2">
    <source>
        <dbReference type="EMBL" id="NMD99348.1"/>
    </source>
</evidence>
<evidence type="ECO:0000313" key="3">
    <source>
        <dbReference type="Proteomes" id="UP000543804"/>
    </source>
</evidence>
<dbReference type="InterPro" id="IPR013324">
    <property type="entry name" value="RNA_pol_sigma_r3/r4-like"/>
</dbReference>
<proteinExistence type="predicted"/>
<keyword evidence="3" id="KW-1185">Reference proteome</keyword>
<dbReference type="GO" id="GO:0006352">
    <property type="term" value="P:DNA-templated transcription initiation"/>
    <property type="evidence" value="ECO:0007669"/>
    <property type="project" value="InterPro"/>
</dbReference>
<organism evidence="2 3">
    <name type="scientific">Selenomonas bovis</name>
    <dbReference type="NCBI Taxonomy" id="416586"/>
    <lineage>
        <taxon>Bacteria</taxon>
        <taxon>Bacillati</taxon>
        <taxon>Bacillota</taxon>
        <taxon>Negativicutes</taxon>
        <taxon>Selenomonadales</taxon>
        <taxon>Selenomonadaceae</taxon>
        <taxon>Selenomonas</taxon>
    </lineage>
</organism>
<feature type="domain" description="RNA polymerase sigma factor 70 region 4 type 2" evidence="1">
    <location>
        <begin position="90"/>
        <end position="130"/>
    </location>
</feature>
<accession>A0A848B7Z4</accession>
<reference evidence="2 3" key="1">
    <citation type="submission" date="2020-04" db="EMBL/GenBank/DDBJ databases">
        <authorList>
            <person name="Hitch T.C.A."/>
            <person name="Wylensek D."/>
            <person name="Clavel T."/>
        </authorList>
    </citation>
    <scope>NUCLEOTIDE SEQUENCE [LARGE SCALE GENOMIC DNA]</scope>
    <source>
        <strain evidence="2 3">PG-130-P53-12</strain>
    </source>
</reference>
<dbReference type="Proteomes" id="UP000543804">
    <property type="component" value="Unassembled WGS sequence"/>
</dbReference>
<dbReference type="InterPro" id="IPR036388">
    <property type="entry name" value="WH-like_DNA-bd_sf"/>
</dbReference>
<name>A0A848B7Z4_9FIRM</name>
<gene>
    <name evidence="2" type="ORF">HF878_07690</name>
</gene>
<dbReference type="GO" id="GO:0003677">
    <property type="term" value="F:DNA binding"/>
    <property type="evidence" value="ECO:0007669"/>
    <property type="project" value="InterPro"/>
</dbReference>
<evidence type="ECO:0000259" key="1">
    <source>
        <dbReference type="Pfam" id="PF08281"/>
    </source>
</evidence>
<dbReference type="AlphaFoldDB" id="A0A848B7Z4"/>
<protein>
    <submittedName>
        <fullName evidence="2">Sigma-70 family RNA polymerase sigma factor</fullName>
    </submittedName>
</protein>
<dbReference type="RefSeq" id="WP_170077701.1">
    <property type="nucleotide sequence ID" value="NZ_JABAFA010000028.1"/>
</dbReference>
<dbReference type="InterPro" id="IPR013249">
    <property type="entry name" value="RNA_pol_sigma70_r4_t2"/>
</dbReference>
<dbReference type="EMBL" id="JABAFA010000028">
    <property type="protein sequence ID" value="NMD99348.1"/>
    <property type="molecule type" value="Genomic_DNA"/>
</dbReference>
<dbReference type="Gene3D" id="1.10.10.10">
    <property type="entry name" value="Winged helix-like DNA-binding domain superfamily/Winged helix DNA-binding domain"/>
    <property type="match status" value="1"/>
</dbReference>
<dbReference type="GO" id="GO:0016987">
    <property type="term" value="F:sigma factor activity"/>
    <property type="evidence" value="ECO:0007669"/>
    <property type="project" value="InterPro"/>
</dbReference>
<sequence>MNAKEFFQRNYYLEQRVNSRLRRLSDLRQLAGRVTSSLGREPVSGSADVHKLDGTIAKIVDMEREINEEIDRLVDAKRESMAVIRQVEHPDQQLVLELRYLDFKSWPAIAEEMGLSPRWVQTLHERALAAVENIFSQKA</sequence>